<protein>
    <submittedName>
        <fullName evidence="1">Uncharacterized protein</fullName>
    </submittedName>
</protein>
<accession>A0AAV2EX87</accession>
<dbReference type="AlphaFoldDB" id="A0AAV2EX87"/>
<keyword evidence="2" id="KW-1185">Reference proteome</keyword>
<evidence type="ECO:0000313" key="1">
    <source>
        <dbReference type="EMBL" id="CAL1390449.1"/>
    </source>
</evidence>
<dbReference type="EMBL" id="OZ034818">
    <property type="protein sequence ID" value="CAL1390449.1"/>
    <property type="molecule type" value="Genomic_DNA"/>
</dbReference>
<organism evidence="1 2">
    <name type="scientific">Linum trigynum</name>
    <dbReference type="NCBI Taxonomy" id="586398"/>
    <lineage>
        <taxon>Eukaryota</taxon>
        <taxon>Viridiplantae</taxon>
        <taxon>Streptophyta</taxon>
        <taxon>Embryophyta</taxon>
        <taxon>Tracheophyta</taxon>
        <taxon>Spermatophyta</taxon>
        <taxon>Magnoliopsida</taxon>
        <taxon>eudicotyledons</taxon>
        <taxon>Gunneridae</taxon>
        <taxon>Pentapetalae</taxon>
        <taxon>rosids</taxon>
        <taxon>fabids</taxon>
        <taxon>Malpighiales</taxon>
        <taxon>Linaceae</taxon>
        <taxon>Linum</taxon>
    </lineage>
</organism>
<evidence type="ECO:0000313" key="2">
    <source>
        <dbReference type="Proteomes" id="UP001497516"/>
    </source>
</evidence>
<dbReference type="Proteomes" id="UP001497516">
    <property type="component" value="Chromosome 5"/>
</dbReference>
<gene>
    <name evidence="1" type="ORF">LTRI10_LOCUS31233</name>
</gene>
<name>A0AAV2EX87_9ROSI</name>
<sequence length="77" mass="8661">MFSQRRVTITSRLVDSRSWPAAVNEVPQILRCCCCYWPAAVNEGSKEGGGTTTRRLPKLLGLPLRLMVSVQWVRAEN</sequence>
<reference evidence="1 2" key="1">
    <citation type="submission" date="2024-04" db="EMBL/GenBank/DDBJ databases">
        <authorList>
            <person name="Fracassetti M."/>
        </authorList>
    </citation>
    <scope>NUCLEOTIDE SEQUENCE [LARGE SCALE GENOMIC DNA]</scope>
</reference>
<proteinExistence type="predicted"/>